<evidence type="ECO:0000313" key="4">
    <source>
        <dbReference type="Proteomes" id="UP000248714"/>
    </source>
</evidence>
<keyword evidence="2" id="KW-0732">Signal</keyword>
<comment type="caution">
    <text evidence="3">The sequence shown here is derived from an EMBL/GenBank/DDBJ whole genome shotgun (WGS) entry which is preliminary data.</text>
</comment>
<evidence type="ECO:0000256" key="2">
    <source>
        <dbReference type="SAM" id="SignalP"/>
    </source>
</evidence>
<dbReference type="PROSITE" id="PS51257">
    <property type="entry name" value="PROKAR_LIPOPROTEIN"/>
    <property type="match status" value="1"/>
</dbReference>
<evidence type="ECO:0000313" key="3">
    <source>
        <dbReference type="EMBL" id="RAS59534.1"/>
    </source>
</evidence>
<gene>
    <name evidence="3" type="ORF">C8D87_114146</name>
</gene>
<organism evidence="3 4">
    <name type="scientific">Lentzea atacamensis</name>
    <dbReference type="NCBI Taxonomy" id="531938"/>
    <lineage>
        <taxon>Bacteria</taxon>
        <taxon>Bacillati</taxon>
        <taxon>Actinomycetota</taxon>
        <taxon>Actinomycetes</taxon>
        <taxon>Pseudonocardiales</taxon>
        <taxon>Pseudonocardiaceae</taxon>
        <taxon>Lentzea</taxon>
    </lineage>
</organism>
<dbReference type="Pfam" id="PF12079">
    <property type="entry name" value="DUF3558"/>
    <property type="match status" value="1"/>
</dbReference>
<sequence length="207" mass="22715">MLTRRFTCSLVVAALMLAGCHDGGDSFSQAVQHAPSTPPPSSQVSAVETTAAPTREVSLRPREIRFDEDTKPCDLLLPSQVDRLAGDQRKRTPGTERTWRSPTCHFGGPTRTWSVTTVTETGVEFRFDVHKLYGQLQVNSAYPIALGFPVYSAVDPAREAVSCYLAIDTAKEQMLVIGIELTPPVNKRLPCTEARPIAEEAMRTLIT</sequence>
<protein>
    <submittedName>
        <fullName evidence="3">Uncharacterized protein DUF3558</fullName>
    </submittedName>
</protein>
<dbReference type="EMBL" id="QLTT01000014">
    <property type="protein sequence ID" value="RAS59534.1"/>
    <property type="molecule type" value="Genomic_DNA"/>
</dbReference>
<feature type="signal peptide" evidence="2">
    <location>
        <begin position="1"/>
        <end position="23"/>
    </location>
</feature>
<accession>A0ABX9DW74</accession>
<feature type="region of interest" description="Disordered" evidence="1">
    <location>
        <begin position="29"/>
        <end position="52"/>
    </location>
</feature>
<reference evidence="3 4" key="1">
    <citation type="submission" date="2018-06" db="EMBL/GenBank/DDBJ databases">
        <title>Genomic Encyclopedia of Type Strains, Phase IV (KMG-IV): sequencing the most valuable type-strain genomes for metagenomic binning, comparative biology and taxonomic classification.</title>
        <authorList>
            <person name="Goeker M."/>
        </authorList>
    </citation>
    <scope>NUCLEOTIDE SEQUENCE [LARGE SCALE GENOMIC DNA]</scope>
    <source>
        <strain evidence="3 4">DSM 45479</strain>
    </source>
</reference>
<name>A0ABX9DW74_9PSEU</name>
<dbReference type="Proteomes" id="UP000248714">
    <property type="component" value="Unassembled WGS sequence"/>
</dbReference>
<keyword evidence="4" id="KW-1185">Reference proteome</keyword>
<evidence type="ECO:0000256" key="1">
    <source>
        <dbReference type="SAM" id="MobiDB-lite"/>
    </source>
</evidence>
<dbReference type="RefSeq" id="WP_112232011.1">
    <property type="nucleotide sequence ID" value="NZ_QLTT01000014.1"/>
</dbReference>
<feature type="chain" id="PRO_5045148466" evidence="2">
    <location>
        <begin position="24"/>
        <end position="207"/>
    </location>
</feature>
<proteinExistence type="predicted"/>
<feature type="compositionally biased region" description="Polar residues" evidence="1">
    <location>
        <begin position="42"/>
        <end position="52"/>
    </location>
</feature>
<dbReference type="InterPro" id="IPR024520">
    <property type="entry name" value="DUF3558"/>
</dbReference>